<evidence type="ECO:0000313" key="3">
    <source>
        <dbReference type="Proteomes" id="UP000184485"/>
    </source>
</evidence>
<keyword evidence="2" id="KW-0121">Carboxypeptidase</keyword>
<organism evidence="2 3">
    <name type="scientific">Kaistia soli DSM 19436</name>
    <dbReference type="NCBI Taxonomy" id="1122133"/>
    <lineage>
        <taxon>Bacteria</taxon>
        <taxon>Pseudomonadati</taxon>
        <taxon>Pseudomonadota</taxon>
        <taxon>Alphaproteobacteria</taxon>
        <taxon>Hyphomicrobiales</taxon>
        <taxon>Kaistiaceae</taxon>
        <taxon>Kaistia</taxon>
    </lineage>
</organism>
<dbReference type="STRING" id="1122133.SAMN02745157_0391"/>
<protein>
    <submittedName>
        <fullName evidence="2">D-alanyl-D-alanine carboxypeptidase</fullName>
    </submittedName>
</protein>
<dbReference type="InterPro" id="IPR039561">
    <property type="entry name" value="Peptidase_M15C"/>
</dbReference>
<gene>
    <name evidence="2" type="ORF">SAMN02745157_0391</name>
</gene>
<feature type="domain" description="Peptidase M15C" evidence="1">
    <location>
        <begin position="136"/>
        <end position="197"/>
    </location>
</feature>
<keyword evidence="2" id="KW-0645">Protease</keyword>
<dbReference type="Gene3D" id="3.30.1380.10">
    <property type="match status" value="1"/>
</dbReference>
<dbReference type="InterPro" id="IPR009045">
    <property type="entry name" value="Zn_M74/Hedgehog-like"/>
</dbReference>
<keyword evidence="2" id="KW-0378">Hydrolase</keyword>
<dbReference type="SUPFAM" id="SSF55166">
    <property type="entry name" value="Hedgehog/DD-peptidase"/>
    <property type="match status" value="1"/>
</dbReference>
<proteinExistence type="predicted"/>
<evidence type="ECO:0000259" key="1">
    <source>
        <dbReference type="Pfam" id="PF13539"/>
    </source>
</evidence>
<dbReference type="GO" id="GO:0004180">
    <property type="term" value="F:carboxypeptidase activity"/>
    <property type="evidence" value="ECO:0007669"/>
    <property type="project" value="UniProtKB-KW"/>
</dbReference>
<accession>A0A1M4UAB3</accession>
<name>A0A1M4UAB3_9HYPH</name>
<dbReference type="OrthoDB" id="9799970at2"/>
<keyword evidence="3" id="KW-1185">Reference proteome</keyword>
<sequence length="234" mass="25824">MIMIGCNHHLLSVILPARMRKLFHQNRGGKMSKLSDLVPIPSNINQGLSPCRERTMLDTFGKPGELSRQCSPCTGDVRSRMQYGVSVGPFKVSGMDYAVASLMSIFADLKRSNREVYDEVHTAGMLCVRAKRPNPKSYSNHSWGTAIDLYFGNHVLDQGVPKTQLGFLYLFGLFNAAGWYWAAGYSGKSVDSMHFELADETIAKIPSHAIDHRDLIAAADYIAEMGYGSVAEVA</sequence>
<dbReference type="EMBL" id="FQUP01000001">
    <property type="protein sequence ID" value="SHE53722.1"/>
    <property type="molecule type" value="Genomic_DNA"/>
</dbReference>
<dbReference type="AlphaFoldDB" id="A0A1M4UAB3"/>
<reference evidence="2 3" key="1">
    <citation type="submission" date="2016-11" db="EMBL/GenBank/DDBJ databases">
        <authorList>
            <person name="Jaros S."/>
            <person name="Januszkiewicz K."/>
            <person name="Wedrychowicz H."/>
        </authorList>
    </citation>
    <scope>NUCLEOTIDE SEQUENCE [LARGE SCALE GENOMIC DNA]</scope>
    <source>
        <strain evidence="2 3">DSM 19436</strain>
    </source>
</reference>
<dbReference type="Proteomes" id="UP000184485">
    <property type="component" value="Unassembled WGS sequence"/>
</dbReference>
<dbReference type="Pfam" id="PF13539">
    <property type="entry name" value="Peptidase_M15_4"/>
    <property type="match status" value="1"/>
</dbReference>
<evidence type="ECO:0000313" key="2">
    <source>
        <dbReference type="EMBL" id="SHE53722.1"/>
    </source>
</evidence>